<accession>A0A2G1W344</accession>
<dbReference type="GO" id="GO:0016020">
    <property type="term" value="C:membrane"/>
    <property type="evidence" value="ECO:0007669"/>
    <property type="project" value="InterPro"/>
</dbReference>
<evidence type="ECO:0000313" key="13">
    <source>
        <dbReference type="Proteomes" id="UP000225740"/>
    </source>
</evidence>
<feature type="domain" description="Histidine kinase/HSP90-like ATPase" evidence="10">
    <location>
        <begin position="144"/>
        <end position="228"/>
    </location>
</feature>
<dbReference type="InterPro" id="IPR036890">
    <property type="entry name" value="HATPase_C_sf"/>
</dbReference>
<evidence type="ECO:0000259" key="10">
    <source>
        <dbReference type="Pfam" id="PF02518"/>
    </source>
</evidence>
<evidence type="ECO:0000256" key="3">
    <source>
        <dbReference type="ARBA" id="ARBA00022553"/>
    </source>
</evidence>
<keyword evidence="3" id="KW-0597">Phosphoprotein</keyword>
<evidence type="ECO:0000256" key="6">
    <source>
        <dbReference type="ARBA" id="ARBA00022777"/>
    </source>
</evidence>
<dbReference type="InterPro" id="IPR003594">
    <property type="entry name" value="HATPase_dom"/>
</dbReference>
<keyword evidence="8" id="KW-0902">Two-component regulatory system</keyword>
<dbReference type="EC" id="2.7.13.3" evidence="2"/>
<evidence type="ECO:0000256" key="2">
    <source>
        <dbReference type="ARBA" id="ARBA00012438"/>
    </source>
</evidence>
<feature type="region of interest" description="Disordered" evidence="9">
    <location>
        <begin position="1"/>
        <end position="25"/>
    </location>
</feature>
<reference evidence="12 13" key="1">
    <citation type="submission" date="2017-06" db="EMBL/GenBank/DDBJ databases">
        <title>Description of Rhodopirellula bahusiensis sp. nov.</title>
        <authorList>
            <person name="Kizina J."/>
            <person name="Harder J."/>
        </authorList>
    </citation>
    <scope>NUCLEOTIDE SEQUENCE [LARGE SCALE GENOMIC DNA]</scope>
    <source>
        <strain evidence="12 13">SWK21</strain>
    </source>
</reference>
<sequence>MTSADDSTPGSFSAPSDSKPERSDSQWMRMLEAERQSIAGDLHDELLPYLFAAAGSLASLQRQHPELKTKLEQPAKWIDQAREIARQIMSGAALPNDLSNGPLVAAKAFLDSVVLIADESPSLSVQWKHLDASAQFAWNESQTIAVYRIVCEAVRNVVRHAKASELIVAWDASESGWTVAIQDNGKGLDLQSVSKSSHGITLMRERARAAGLQFQITGTEGSGTRVIVSQSP</sequence>
<evidence type="ECO:0000313" key="12">
    <source>
        <dbReference type="EMBL" id="PHQ33452.1"/>
    </source>
</evidence>
<dbReference type="GO" id="GO:0005524">
    <property type="term" value="F:ATP binding"/>
    <property type="evidence" value="ECO:0007669"/>
    <property type="project" value="UniProtKB-KW"/>
</dbReference>
<dbReference type="AlphaFoldDB" id="A0A2G1W344"/>
<dbReference type="GO" id="GO:0000155">
    <property type="term" value="F:phosphorelay sensor kinase activity"/>
    <property type="evidence" value="ECO:0007669"/>
    <property type="project" value="InterPro"/>
</dbReference>
<keyword evidence="6" id="KW-0418">Kinase</keyword>
<feature type="domain" description="Signal transduction histidine kinase subgroup 3 dimerisation and phosphoacceptor" evidence="11">
    <location>
        <begin position="34"/>
        <end position="89"/>
    </location>
</feature>
<keyword evidence="13" id="KW-1185">Reference proteome</keyword>
<dbReference type="PANTHER" id="PTHR24421">
    <property type="entry name" value="NITRATE/NITRITE SENSOR PROTEIN NARX-RELATED"/>
    <property type="match status" value="1"/>
</dbReference>
<proteinExistence type="predicted"/>
<dbReference type="Pfam" id="PF02518">
    <property type="entry name" value="HATPase_c"/>
    <property type="match status" value="1"/>
</dbReference>
<dbReference type="CDD" id="cd16917">
    <property type="entry name" value="HATPase_UhpB-NarQ-NarX-like"/>
    <property type="match status" value="1"/>
</dbReference>
<evidence type="ECO:0000256" key="5">
    <source>
        <dbReference type="ARBA" id="ARBA00022741"/>
    </source>
</evidence>
<protein>
    <recommendedName>
        <fullName evidence="2">histidine kinase</fullName>
        <ecNumber evidence="2">2.7.13.3</ecNumber>
    </recommendedName>
</protein>
<evidence type="ECO:0000256" key="4">
    <source>
        <dbReference type="ARBA" id="ARBA00022679"/>
    </source>
</evidence>
<dbReference type="GeneID" id="90610435"/>
<dbReference type="Gene3D" id="3.30.565.10">
    <property type="entry name" value="Histidine kinase-like ATPase, C-terminal domain"/>
    <property type="match status" value="1"/>
</dbReference>
<dbReference type="PANTHER" id="PTHR24421:SF10">
    <property type="entry name" value="NITRATE_NITRITE SENSOR PROTEIN NARQ"/>
    <property type="match status" value="1"/>
</dbReference>
<dbReference type="Gene3D" id="1.20.5.1930">
    <property type="match status" value="1"/>
</dbReference>
<comment type="catalytic activity">
    <reaction evidence="1">
        <text>ATP + protein L-histidine = ADP + protein N-phospho-L-histidine.</text>
        <dbReference type="EC" id="2.7.13.3"/>
    </reaction>
</comment>
<dbReference type="Pfam" id="PF07730">
    <property type="entry name" value="HisKA_3"/>
    <property type="match status" value="1"/>
</dbReference>
<name>A0A2G1W344_9BACT</name>
<dbReference type="GO" id="GO:0046983">
    <property type="term" value="F:protein dimerization activity"/>
    <property type="evidence" value="ECO:0007669"/>
    <property type="project" value="InterPro"/>
</dbReference>
<evidence type="ECO:0000256" key="1">
    <source>
        <dbReference type="ARBA" id="ARBA00000085"/>
    </source>
</evidence>
<organism evidence="12 13">
    <name type="scientific">Rhodopirellula bahusiensis</name>
    <dbReference type="NCBI Taxonomy" id="2014065"/>
    <lineage>
        <taxon>Bacteria</taxon>
        <taxon>Pseudomonadati</taxon>
        <taxon>Planctomycetota</taxon>
        <taxon>Planctomycetia</taxon>
        <taxon>Pirellulales</taxon>
        <taxon>Pirellulaceae</taxon>
        <taxon>Rhodopirellula</taxon>
    </lineage>
</organism>
<keyword evidence="4" id="KW-0808">Transferase</keyword>
<dbReference type="InterPro" id="IPR050482">
    <property type="entry name" value="Sensor_HK_TwoCompSys"/>
</dbReference>
<evidence type="ECO:0000256" key="8">
    <source>
        <dbReference type="ARBA" id="ARBA00023012"/>
    </source>
</evidence>
<keyword evidence="5" id="KW-0547">Nucleotide-binding</keyword>
<feature type="compositionally biased region" description="Polar residues" evidence="9">
    <location>
        <begin position="1"/>
        <end position="16"/>
    </location>
</feature>
<dbReference type="RefSeq" id="WP_099262560.1">
    <property type="nucleotide sequence ID" value="NZ_NIZW01000017.1"/>
</dbReference>
<evidence type="ECO:0000256" key="7">
    <source>
        <dbReference type="ARBA" id="ARBA00022840"/>
    </source>
</evidence>
<gene>
    <name evidence="12" type="ORF">CEE69_20770</name>
</gene>
<dbReference type="EMBL" id="NIZW01000017">
    <property type="protein sequence ID" value="PHQ33452.1"/>
    <property type="molecule type" value="Genomic_DNA"/>
</dbReference>
<dbReference type="OrthoDB" id="290376at2"/>
<evidence type="ECO:0000256" key="9">
    <source>
        <dbReference type="SAM" id="MobiDB-lite"/>
    </source>
</evidence>
<dbReference type="InterPro" id="IPR011712">
    <property type="entry name" value="Sig_transdc_His_kin_sub3_dim/P"/>
</dbReference>
<dbReference type="Proteomes" id="UP000225740">
    <property type="component" value="Unassembled WGS sequence"/>
</dbReference>
<comment type="caution">
    <text evidence="12">The sequence shown here is derived from an EMBL/GenBank/DDBJ whole genome shotgun (WGS) entry which is preliminary data.</text>
</comment>
<evidence type="ECO:0000259" key="11">
    <source>
        <dbReference type="Pfam" id="PF07730"/>
    </source>
</evidence>
<keyword evidence="7 12" id="KW-0067">ATP-binding</keyword>
<dbReference type="SUPFAM" id="SSF55874">
    <property type="entry name" value="ATPase domain of HSP90 chaperone/DNA topoisomerase II/histidine kinase"/>
    <property type="match status" value="1"/>
</dbReference>